<accession>A0A5M6I1U3</accession>
<sequence length="102" mass="11073">MTNAPLDLIEDVLRRTLGPYGFDHAEVQVKEDHAGEEAIFINAILKPNSDLVGGAAATAADAALYDALLAQGDKRFAYIFIRHPDDEPSSEPPAMEQDPPQQ</sequence>
<dbReference type="EMBL" id="VWPL01000011">
    <property type="protein sequence ID" value="KAA5601847.1"/>
    <property type="molecule type" value="Genomic_DNA"/>
</dbReference>
<evidence type="ECO:0000313" key="2">
    <source>
        <dbReference type="EMBL" id="KAA5601847.1"/>
    </source>
</evidence>
<evidence type="ECO:0000313" key="3">
    <source>
        <dbReference type="Proteomes" id="UP000323886"/>
    </source>
</evidence>
<keyword evidence="3" id="KW-1185">Reference proteome</keyword>
<dbReference type="Proteomes" id="UP000323886">
    <property type="component" value="Unassembled WGS sequence"/>
</dbReference>
<comment type="caution">
    <text evidence="2">The sequence shown here is derived from an EMBL/GenBank/DDBJ whole genome shotgun (WGS) entry which is preliminary data.</text>
</comment>
<dbReference type="OrthoDB" id="7998953at2"/>
<protein>
    <submittedName>
        <fullName evidence="2">Uncharacterized protein</fullName>
    </submittedName>
</protein>
<dbReference type="RefSeq" id="WP_150097146.1">
    <property type="nucleotide sequence ID" value="NZ_VWPL01000011.1"/>
</dbReference>
<name>A0A5M6I1U3_9HYPH</name>
<organism evidence="2 3">
    <name type="scientific">Blastochloris sulfoviridis</name>
    <dbReference type="NCBI Taxonomy" id="50712"/>
    <lineage>
        <taxon>Bacteria</taxon>
        <taxon>Pseudomonadati</taxon>
        <taxon>Pseudomonadota</taxon>
        <taxon>Alphaproteobacteria</taxon>
        <taxon>Hyphomicrobiales</taxon>
        <taxon>Blastochloridaceae</taxon>
        <taxon>Blastochloris</taxon>
    </lineage>
</organism>
<dbReference type="AlphaFoldDB" id="A0A5M6I1U3"/>
<evidence type="ECO:0000256" key="1">
    <source>
        <dbReference type="SAM" id="MobiDB-lite"/>
    </source>
</evidence>
<reference evidence="2 3" key="1">
    <citation type="submission" date="2019-09" db="EMBL/GenBank/DDBJ databases">
        <title>Draft Whole-Genome sequence of Blastochloris sulfoviridis DSM 729.</title>
        <authorList>
            <person name="Meyer T.E."/>
            <person name="Kyndt J.A."/>
        </authorList>
    </citation>
    <scope>NUCLEOTIDE SEQUENCE [LARGE SCALE GENOMIC DNA]</scope>
    <source>
        <strain evidence="2 3">DSM 729</strain>
    </source>
</reference>
<proteinExistence type="predicted"/>
<gene>
    <name evidence="2" type="ORF">F1193_07920</name>
</gene>
<feature type="region of interest" description="Disordered" evidence="1">
    <location>
        <begin position="82"/>
        <end position="102"/>
    </location>
</feature>